<keyword evidence="5" id="KW-0677">Repeat</keyword>
<dbReference type="PRINTS" id="PR00926">
    <property type="entry name" value="MITOCARRIER"/>
</dbReference>
<organism evidence="12 13">
    <name type="scientific">Euplotes crassus</name>
    <dbReference type="NCBI Taxonomy" id="5936"/>
    <lineage>
        <taxon>Eukaryota</taxon>
        <taxon>Sar</taxon>
        <taxon>Alveolata</taxon>
        <taxon>Ciliophora</taxon>
        <taxon>Intramacronucleata</taxon>
        <taxon>Spirotrichea</taxon>
        <taxon>Hypotrichia</taxon>
        <taxon>Euplotida</taxon>
        <taxon>Euplotidae</taxon>
        <taxon>Moneuplotes</taxon>
    </lineage>
</organism>
<reference evidence="12" key="1">
    <citation type="submission" date="2023-07" db="EMBL/GenBank/DDBJ databases">
        <authorList>
            <consortium name="AG Swart"/>
            <person name="Singh M."/>
            <person name="Singh A."/>
            <person name="Seah K."/>
            <person name="Emmerich C."/>
        </authorList>
    </citation>
    <scope>NUCLEOTIDE SEQUENCE</scope>
    <source>
        <strain evidence="12">DP1</strain>
    </source>
</reference>
<dbReference type="GO" id="GO:0031966">
    <property type="term" value="C:mitochondrial membrane"/>
    <property type="evidence" value="ECO:0007669"/>
    <property type="project" value="UniProtKB-SubCell"/>
</dbReference>
<dbReference type="GO" id="GO:0022857">
    <property type="term" value="F:transmembrane transporter activity"/>
    <property type="evidence" value="ECO:0007669"/>
    <property type="project" value="TreeGrafter"/>
</dbReference>
<keyword evidence="7" id="KW-0496">Mitochondrion</keyword>
<keyword evidence="13" id="KW-1185">Reference proteome</keyword>
<evidence type="ECO:0000256" key="3">
    <source>
        <dbReference type="ARBA" id="ARBA00022448"/>
    </source>
</evidence>
<keyword evidence="4 9" id="KW-0812">Transmembrane</keyword>
<dbReference type="Gene3D" id="1.50.40.10">
    <property type="entry name" value="Mitochondrial carrier domain"/>
    <property type="match status" value="1"/>
</dbReference>
<evidence type="ECO:0000256" key="6">
    <source>
        <dbReference type="ARBA" id="ARBA00022989"/>
    </source>
</evidence>
<accession>A0AAD1XRZ3</accession>
<dbReference type="PANTHER" id="PTHR45624:SF10">
    <property type="entry name" value="SLC (SOLUTE CARRIER) HOMOLOG"/>
    <property type="match status" value="1"/>
</dbReference>
<dbReference type="EMBL" id="CAMPGE010019446">
    <property type="protein sequence ID" value="CAI2377778.1"/>
    <property type="molecule type" value="Genomic_DNA"/>
</dbReference>
<evidence type="ECO:0008006" key="14">
    <source>
        <dbReference type="Google" id="ProtNLM"/>
    </source>
</evidence>
<keyword evidence="6 11" id="KW-1133">Transmembrane helix</keyword>
<evidence type="ECO:0000256" key="8">
    <source>
        <dbReference type="ARBA" id="ARBA00023136"/>
    </source>
</evidence>
<dbReference type="PANTHER" id="PTHR45624">
    <property type="entry name" value="MITOCHONDRIAL BASIC AMINO ACIDS TRANSPORTER-RELATED"/>
    <property type="match status" value="1"/>
</dbReference>
<feature type="transmembrane region" description="Helical" evidence="11">
    <location>
        <begin position="70"/>
        <end position="90"/>
    </location>
</feature>
<feature type="transmembrane region" description="Helical" evidence="11">
    <location>
        <begin position="6"/>
        <end position="28"/>
    </location>
</feature>
<dbReference type="InterPro" id="IPR050567">
    <property type="entry name" value="Mitochondrial_Carrier"/>
</dbReference>
<dbReference type="InterPro" id="IPR018108">
    <property type="entry name" value="MCP_transmembrane"/>
</dbReference>
<gene>
    <name evidence="12" type="ORF">ECRASSUSDP1_LOCUS19168</name>
</gene>
<sequence>MSKNEVSLSAFSLNFISGGIAGTLGTIVGHPLDTIKTKIQLSDGKYGPIQTFKNIAHLEANGSYLRGFGMLFRGVVSPIIGFAPVISLLFSVNTVCTNIMKEWNISKYCKTFLCGSIAGASCSIFLTPTELLKIRKQAMKENTVTYPQIISQQLKTGGILGLYQGFGITLLKCSIPNGMFFLTNLKVREILQADSPSNHPFVSLCKKIIAAGMAGQAYWLSAYPFDVIKSNIQNTLSKHKALPFAKSLYKKHGAAYFYKGISAMLLRTIPFSAVNLLVYEYISQKLKNSF</sequence>
<evidence type="ECO:0000256" key="10">
    <source>
        <dbReference type="RuleBase" id="RU000488"/>
    </source>
</evidence>
<dbReference type="InterPro" id="IPR023395">
    <property type="entry name" value="MCP_dom_sf"/>
</dbReference>
<dbReference type="Pfam" id="PF00153">
    <property type="entry name" value="Mito_carr"/>
    <property type="match status" value="3"/>
</dbReference>
<feature type="repeat" description="Solcar" evidence="9">
    <location>
        <begin position="106"/>
        <end position="190"/>
    </location>
</feature>
<name>A0AAD1XRZ3_EUPCR</name>
<feature type="transmembrane region" description="Helical" evidence="11">
    <location>
        <begin position="110"/>
        <end position="132"/>
    </location>
</feature>
<comment type="caution">
    <text evidence="12">The sequence shown here is derived from an EMBL/GenBank/DDBJ whole genome shotgun (WGS) entry which is preliminary data.</text>
</comment>
<keyword evidence="8 9" id="KW-0472">Membrane</keyword>
<evidence type="ECO:0000313" key="12">
    <source>
        <dbReference type="EMBL" id="CAI2377778.1"/>
    </source>
</evidence>
<dbReference type="AlphaFoldDB" id="A0AAD1XRZ3"/>
<evidence type="ECO:0000256" key="7">
    <source>
        <dbReference type="ARBA" id="ARBA00023128"/>
    </source>
</evidence>
<dbReference type="InterPro" id="IPR002067">
    <property type="entry name" value="MCP"/>
</dbReference>
<comment type="subcellular location">
    <subcellularLocation>
        <location evidence="1">Mitochondrion membrane</location>
        <topology evidence="1">Multi-pass membrane protein</topology>
    </subcellularLocation>
</comment>
<evidence type="ECO:0000256" key="9">
    <source>
        <dbReference type="PROSITE-ProRule" id="PRU00282"/>
    </source>
</evidence>
<feature type="repeat" description="Solcar" evidence="9">
    <location>
        <begin position="9"/>
        <end position="99"/>
    </location>
</feature>
<evidence type="ECO:0000313" key="13">
    <source>
        <dbReference type="Proteomes" id="UP001295684"/>
    </source>
</evidence>
<evidence type="ECO:0000256" key="1">
    <source>
        <dbReference type="ARBA" id="ARBA00004225"/>
    </source>
</evidence>
<feature type="repeat" description="Solcar" evidence="9">
    <location>
        <begin position="202"/>
        <end position="285"/>
    </location>
</feature>
<dbReference type="SUPFAM" id="SSF103506">
    <property type="entry name" value="Mitochondrial carrier"/>
    <property type="match status" value="1"/>
</dbReference>
<proteinExistence type="inferred from homology"/>
<dbReference type="PROSITE" id="PS50920">
    <property type="entry name" value="SOLCAR"/>
    <property type="match status" value="3"/>
</dbReference>
<evidence type="ECO:0000256" key="4">
    <source>
        <dbReference type="ARBA" id="ARBA00022692"/>
    </source>
</evidence>
<keyword evidence="3 10" id="KW-0813">Transport</keyword>
<evidence type="ECO:0000256" key="2">
    <source>
        <dbReference type="ARBA" id="ARBA00006375"/>
    </source>
</evidence>
<comment type="similarity">
    <text evidence="2 10">Belongs to the mitochondrial carrier (TC 2.A.29) family.</text>
</comment>
<protein>
    <recommendedName>
        <fullName evidence="14">Mitochondrial carrier protein</fullName>
    </recommendedName>
</protein>
<dbReference type="Proteomes" id="UP001295684">
    <property type="component" value="Unassembled WGS sequence"/>
</dbReference>
<evidence type="ECO:0000256" key="5">
    <source>
        <dbReference type="ARBA" id="ARBA00022737"/>
    </source>
</evidence>
<evidence type="ECO:0000256" key="11">
    <source>
        <dbReference type="SAM" id="Phobius"/>
    </source>
</evidence>